<evidence type="ECO:0000313" key="2">
    <source>
        <dbReference type="EMBL" id="KRH92736.1"/>
    </source>
</evidence>
<dbReference type="OrthoDB" id="2188797at2759"/>
<dbReference type="EMBL" id="LGUB01000716">
    <property type="protein sequence ID" value="KRH92736.1"/>
    <property type="molecule type" value="Genomic_DNA"/>
</dbReference>
<keyword evidence="1" id="KW-0812">Transmembrane</keyword>
<dbReference type="Proteomes" id="UP000051530">
    <property type="component" value="Unassembled WGS sequence"/>
</dbReference>
<organism evidence="2 3">
    <name type="scientific">Pseudoloma neurophilia</name>
    <dbReference type="NCBI Taxonomy" id="146866"/>
    <lineage>
        <taxon>Eukaryota</taxon>
        <taxon>Fungi</taxon>
        <taxon>Fungi incertae sedis</taxon>
        <taxon>Microsporidia</taxon>
        <taxon>Pseudoloma</taxon>
    </lineage>
</organism>
<gene>
    <name evidence="2" type="ORF">M153_3097000673</name>
</gene>
<evidence type="ECO:0000313" key="3">
    <source>
        <dbReference type="Proteomes" id="UP000051530"/>
    </source>
</evidence>
<keyword evidence="1" id="KW-1133">Transmembrane helix</keyword>
<dbReference type="AlphaFoldDB" id="A0A0R0M1S9"/>
<keyword evidence="3" id="KW-1185">Reference proteome</keyword>
<proteinExistence type="predicted"/>
<keyword evidence="1" id="KW-0472">Membrane</keyword>
<feature type="transmembrane region" description="Helical" evidence="1">
    <location>
        <begin position="82"/>
        <end position="103"/>
    </location>
</feature>
<accession>A0A0R0M1S9</accession>
<evidence type="ECO:0000256" key="1">
    <source>
        <dbReference type="SAM" id="Phobius"/>
    </source>
</evidence>
<comment type="caution">
    <text evidence="2">The sequence shown here is derived from an EMBL/GenBank/DDBJ whole genome shotgun (WGS) entry which is preliminary data.</text>
</comment>
<sequence length="359" mass="41366">METKRHKMEKYYLQHFEYFHGEKNPKYTLRYKNKKNILKHDISSSNSFLSNFSMINQKKEKNGLMNDISNIKRPEQKINNNLFIIWSNISLRYVFFSLFALLVKCDTGCNPITSQSCPSVPSQMSNPSSNPVSLRVPGGPHPTNNCNLTQSGGGMVNFCPPTTMNSGSSQVSQTFPAMPYTPVPSQSETNCSINCKKVIKSGSTSPLSTLEKIDPNLSHELQRILSYSGIKEPWDRIKDFFDDGQRMMPDPCMLYSQMRDILKVFESLKELISDELRKIQIYVERAKMYLKEDHVKLKDQLGRMSTLLSRMKSTKDKKMQADYANGFNKVNEETQHEISEYNGLKDWLFATLTYFKKLF</sequence>
<dbReference type="VEuPathDB" id="MicrosporidiaDB:M153_3097000673"/>
<protein>
    <submittedName>
        <fullName evidence="2">Uncharacterized protein</fullName>
    </submittedName>
</protein>
<reference evidence="2 3" key="1">
    <citation type="submission" date="2015-07" db="EMBL/GenBank/DDBJ databases">
        <title>The genome of Pseudoloma neurophilia, a relevant intracellular parasite of the zebrafish.</title>
        <authorList>
            <person name="Ndikumana S."/>
            <person name="Pelin A."/>
            <person name="Sanders J."/>
            <person name="Corradi N."/>
        </authorList>
    </citation>
    <scope>NUCLEOTIDE SEQUENCE [LARGE SCALE GENOMIC DNA]</scope>
    <source>
        <strain evidence="2 3">MK1</strain>
    </source>
</reference>
<name>A0A0R0M1S9_9MICR</name>